<feature type="domain" description="Trimeric autotransporter adhesin YadA-like head" evidence="13">
    <location>
        <begin position="353"/>
        <end position="376"/>
    </location>
</feature>
<organism evidence="16 17">
    <name type="scientific">Paraburkholderia fungorum</name>
    <dbReference type="NCBI Taxonomy" id="134537"/>
    <lineage>
        <taxon>Bacteria</taxon>
        <taxon>Pseudomonadati</taxon>
        <taxon>Pseudomonadota</taxon>
        <taxon>Betaproteobacteria</taxon>
        <taxon>Burkholderiales</taxon>
        <taxon>Burkholderiaceae</taxon>
        <taxon>Paraburkholderia</taxon>
    </lineage>
</organism>
<dbReference type="EMBL" id="FNKP01000002">
    <property type="protein sequence ID" value="SDR21047.1"/>
    <property type="molecule type" value="Genomic_DNA"/>
</dbReference>
<comment type="similarity">
    <text evidence="3">Belongs to the autotransporter-2 (AT-2) (TC 1.B.40) family.</text>
</comment>
<keyword evidence="17" id="KW-1185">Reference proteome</keyword>
<evidence type="ECO:0000256" key="4">
    <source>
        <dbReference type="ARBA" id="ARBA00022448"/>
    </source>
</evidence>
<evidence type="ECO:0000256" key="2">
    <source>
        <dbReference type="ARBA" id="ARBA00004442"/>
    </source>
</evidence>
<feature type="domain" description="Trimeric autotransporter adhesin YadA-like stalk" evidence="14">
    <location>
        <begin position="443"/>
        <end position="475"/>
    </location>
</feature>
<dbReference type="GO" id="GO:0015031">
    <property type="term" value="P:protein transport"/>
    <property type="evidence" value="ECO:0007669"/>
    <property type="project" value="UniProtKB-KW"/>
</dbReference>
<keyword evidence="6 11" id="KW-0812">Transmembrane</keyword>
<comment type="subcellular location">
    <subcellularLocation>
        <location evidence="2">Cell outer membrane</location>
    </subcellularLocation>
    <subcellularLocation>
        <location evidence="1">Cell surface</location>
    </subcellularLocation>
</comment>
<sequence length="1388" mass="132273">MNKSYISIWSEALGTWVAASENTSARGKRSKARVVVGATGALFVIAMSSPAGVSAAALSTPAVASTGTQTAAPVASGTDAVAVGAGAVAPVTGATAVGSGASVSNDVLWSINLGGNRRTDGLGTNVTSITQNGSGTALGNNSYATAYGGTAVGSYSTASGIGSVVFGVFGQALGRMSLAMGAAAYSSGVQSQAIGAFSVANNDRASAIGTLSAATGADANAIGTSAAASGARSIALGSAATVTFDPNSTTDAMQNTTNNTRASGTDSVAIGTGGLSSASSTIAIGTAASATGANAVALGSSATSASAGSVAIGQLSQTVNGNSIALGRYATADSTTASGAYSAIAIGTNSWSTGDGAIVLGDSATATAGKSVALGRAAQASALNASAIGAGASATAANSVALGAGSVTTTNLGASAYNPGSMTLGGTTAAGEVSVGSSSQQRRLTNVAAGSAATDAVNVSQLQSLNNAGTRYFQAGGLNDGTDDAKAQGQAIAIGAGASAVNNWGVTSVAIGKNATATYAGNLALGESAFAGGGDSVAIGRNASTANINGANGQIAFGNSASTGALGAIALGTGATASAANSVALGAGSTTTASLAAAGYNPGSTALSGTASAANGEVSVGSTNAERRVTNVAAGSAATDAVNVSQLQSEAVSRVAGISSLSTGLSTTSSNLTSLSTSTATGLSSLSTGVGSLSTGLSTANNNVASLSTSTATGLSSLSTGVGSLSTGLSTANSNVASLSISTATGLSSLSTGVGSLSTDLNTTNSNVASLSTSTSAGLSSLSTEVGSLSNSLNTTNATMGSLSTSISSLSNGFDNSVQYDNAEHTSMTLGGPNAAAPVTLKNVAAGVDGTDAVNVSQLKDAGLIGGNGRVASVVTYDDASKGVLTMGGPNGTKITNVTAGDLSPTSTDAVNGSQLNTTNQNVTKLDGRVADLGNQIANGTAGLVQQDPSTRVITMGKDTDGTSVNMAGTAGNRTVTGVAAGAINPASVDAVNGGQLYATASSAAAGLGGGATVNADGTISEPSYSVGGATVHNVGDAVANLDGRVMANTTNIARITADISSMQSQINNGTIGLVQQDSTGIITVAASTGGKLVNMAGMAGNRVVTGVADGALSASSADAVNGSQLYALQNQVTNLDTRVTKVEPTGGSGSSAEVNVTGTSSATGAVTNAAIPGAGDVTTSSDYGPTTVGNNGTAVGSNSSAADNAVAMGTGAAATSGSAAFGRGTQAIASNSVALGQGSVADRADTVSVGASGSERQMTNVAAGTADTDAVNVGQLNSQISAAVGNLPPNTTAKDYTDQRVTQVQSEINDVAKNAYSGIAAATALTMIPEVDLGRRLSFGVAASTYKGYQAIAMGGTARITQNIKMKAGVGMSSGGTAVGVGASYQW</sequence>
<evidence type="ECO:0000259" key="13">
    <source>
        <dbReference type="Pfam" id="PF05658"/>
    </source>
</evidence>
<feature type="domain" description="Trimeric autotransporter adhesin YadA-like stalk" evidence="14">
    <location>
        <begin position="628"/>
        <end position="653"/>
    </location>
</feature>
<feature type="domain" description="Trimeric autotransporter adhesin YadA-like head" evidence="13">
    <location>
        <begin position="308"/>
        <end position="330"/>
    </location>
</feature>
<dbReference type="Gene3D" id="2.150.10.10">
    <property type="entry name" value="Serralysin-like metalloprotease, C-terminal"/>
    <property type="match status" value="5"/>
</dbReference>
<evidence type="ECO:0000259" key="14">
    <source>
        <dbReference type="Pfam" id="PF05662"/>
    </source>
</evidence>
<name>A0A1H1H6H8_9BURK</name>
<keyword evidence="4" id="KW-0813">Transport</keyword>
<dbReference type="InterPro" id="IPR045584">
    <property type="entry name" value="Pilin-like"/>
</dbReference>
<evidence type="ECO:0000256" key="9">
    <source>
        <dbReference type="ARBA" id="ARBA00023136"/>
    </source>
</evidence>
<dbReference type="Gene3D" id="3.30.1300.30">
    <property type="entry name" value="GSPII I/J protein-like"/>
    <property type="match status" value="1"/>
</dbReference>
<dbReference type="InterPro" id="IPR024973">
    <property type="entry name" value="ESPR"/>
</dbReference>
<dbReference type="RefSeq" id="WP_143026306.1">
    <property type="nucleotide sequence ID" value="NZ_FNKP01000002.1"/>
</dbReference>
<dbReference type="InterPro" id="IPR008640">
    <property type="entry name" value="Adhesin_Head_dom"/>
</dbReference>
<feature type="domain" description="Trimeric autotransporter adhesin YadA-like stalk" evidence="14">
    <location>
        <begin position="976"/>
        <end position="1018"/>
    </location>
</feature>
<keyword evidence="8" id="KW-0653">Protein transport</keyword>
<feature type="domain" description="Trimeric autotransporter adhesin YadA-like head" evidence="13">
    <location>
        <begin position="187"/>
        <end position="211"/>
    </location>
</feature>
<feature type="domain" description="Trimeric autotransporter adhesin YadA-like stalk" evidence="14">
    <location>
        <begin position="1105"/>
        <end position="1143"/>
    </location>
</feature>
<reference evidence="17" key="1">
    <citation type="submission" date="2016-10" db="EMBL/GenBank/DDBJ databases">
        <authorList>
            <person name="Varghese N."/>
        </authorList>
    </citation>
    <scope>NUCLEOTIDE SEQUENCE [LARGE SCALE GENOMIC DNA]</scope>
    <source>
        <strain evidence="17">GAS106B</strain>
    </source>
</reference>
<proteinExistence type="inferred from homology"/>
<dbReference type="Pfam" id="PF13018">
    <property type="entry name" value="ESPR"/>
    <property type="match status" value="1"/>
</dbReference>
<dbReference type="OrthoDB" id="1632057at2"/>
<dbReference type="InterPro" id="IPR008635">
    <property type="entry name" value="Coiled_stalk_dom"/>
</dbReference>
<keyword evidence="7" id="KW-0732">Signal</keyword>
<keyword evidence="10" id="KW-0998">Cell outer membrane</keyword>
<evidence type="ECO:0000313" key="16">
    <source>
        <dbReference type="EMBL" id="SDR21047.1"/>
    </source>
</evidence>
<dbReference type="InterPro" id="IPR011049">
    <property type="entry name" value="Serralysin-like_metalloprot_C"/>
</dbReference>
<feature type="domain" description="Trimeric autotransporter adhesin YadA-like C-terminal membrane anchor" evidence="12">
    <location>
        <begin position="1330"/>
        <end position="1388"/>
    </location>
</feature>
<keyword evidence="9 11" id="KW-0472">Membrane</keyword>
<feature type="domain" description="Trimeric autotransporter adhesin YadA-like head" evidence="13">
    <location>
        <begin position="524"/>
        <end position="543"/>
    </location>
</feature>
<protein>
    <submittedName>
        <fullName evidence="16">Head domain of trimeric autotransporter adhesin</fullName>
    </submittedName>
</protein>
<evidence type="ECO:0000256" key="10">
    <source>
        <dbReference type="ARBA" id="ARBA00023237"/>
    </source>
</evidence>
<evidence type="ECO:0000256" key="6">
    <source>
        <dbReference type="ARBA" id="ARBA00022692"/>
    </source>
</evidence>
<dbReference type="SUPFAM" id="SSF101967">
    <property type="entry name" value="Adhesin YadA, collagen-binding domain"/>
    <property type="match status" value="8"/>
</dbReference>
<evidence type="ECO:0000256" key="5">
    <source>
        <dbReference type="ARBA" id="ARBA00022452"/>
    </source>
</evidence>
<dbReference type="Pfam" id="PF05658">
    <property type="entry name" value="YadA_head"/>
    <property type="match status" value="12"/>
</dbReference>
<evidence type="ECO:0000259" key="12">
    <source>
        <dbReference type="Pfam" id="PF03895"/>
    </source>
</evidence>
<evidence type="ECO:0000256" key="8">
    <source>
        <dbReference type="ARBA" id="ARBA00022927"/>
    </source>
</evidence>
<dbReference type="GO" id="GO:0009279">
    <property type="term" value="C:cell outer membrane"/>
    <property type="evidence" value="ECO:0007669"/>
    <property type="project" value="UniProtKB-SubCell"/>
</dbReference>
<feature type="domain" description="Trimeric autotransporter adhesin YadA-like head" evidence="13">
    <location>
        <begin position="258"/>
        <end position="273"/>
    </location>
</feature>
<evidence type="ECO:0000256" key="1">
    <source>
        <dbReference type="ARBA" id="ARBA00004241"/>
    </source>
</evidence>
<accession>A0A1H1H6H8</accession>
<feature type="domain" description="Trimeric autotransporter adhesin YadA-like head" evidence="13">
    <location>
        <begin position="277"/>
        <end position="302"/>
    </location>
</feature>
<feature type="domain" description="Trimeric autotransporter adhesin YadA-like head" evidence="13">
    <location>
        <begin position="214"/>
        <end position="239"/>
    </location>
</feature>
<keyword evidence="11" id="KW-1133">Transmembrane helix</keyword>
<feature type="domain" description="Trimeric autotransporter adhesin YadA-like stalk" evidence="14">
    <location>
        <begin position="842"/>
        <end position="862"/>
    </location>
</feature>
<keyword evidence="5" id="KW-1134">Transmembrane beta strand</keyword>
<feature type="domain" description="Trimeric autotransporter adhesin YadA-like head" evidence="13">
    <location>
        <begin position="567"/>
        <end position="589"/>
    </location>
</feature>
<evidence type="ECO:0000259" key="15">
    <source>
        <dbReference type="Pfam" id="PF13018"/>
    </source>
</evidence>
<evidence type="ECO:0000313" key="17">
    <source>
        <dbReference type="Proteomes" id="UP000183487"/>
    </source>
</evidence>
<dbReference type="GO" id="GO:0009986">
    <property type="term" value="C:cell surface"/>
    <property type="evidence" value="ECO:0007669"/>
    <property type="project" value="UniProtKB-SubCell"/>
</dbReference>
<dbReference type="SUPFAM" id="SSF54523">
    <property type="entry name" value="Pili subunits"/>
    <property type="match status" value="1"/>
</dbReference>
<dbReference type="CDD" id="cd12820">
    <property type="entry name" value="LbR_YadA-like"/>
    <property type="match status" value="1"/>
</dbReference>
<feature type="domain" description="Trimeric autotransporter adhesin YadA-like head" evidence="13">
    <location>
        <begin position="380"/>
        <end position="406"/>
    </location>
</feature>
<dbReference type="Proteomes" id="UP000183487">
    <property type="component" value="Unassembled WGS sequence"/>
</dbReference>
<dbReference type="Gene3D" id="1.20.5.170">
    <property type="match status" value="3"/>
</dbReference>
<evidence type="ECO:0000256" key="11">
    <source>
        <dbReference type="SAM" id="Phobius"/>
    </source>
</evidence>
<feature type="domain" description="Trimeric autotransporter adhesin YadA-like stalk" evidence="14">
    <location>
        <begin position="1260"/>
        <end position="1297"/>
    </location>
</feature>
<feature type="domain" description="Trimeric autotransporter adhesin YadA-like head" evidence="13">
    <location>
        <begin position="1218"/>
        <end position="1240"/>
    </location>
</feature>
<gene>
    <name evidence="16" type="ORF">SAMN05443245_3580</name>
</gene>
<feature type="transmembrane region" description="Helical" evidence="11">
    <location>
        <begin position="34"/>
        <end position="58"/>
    </location>
</feature>
<evidence type="ECO:0000256" key="3">
    <source>
        <dbReference type="ARBA" id="ARBA00005848"/>
    </source>
</evidence>
<dbReference type="Pfam" id="PF05662">
    <property type="entry name" value="YadA_stalk"/>
    <property type="match status" value="7"/>
</dbReference>
<dbReference type="InterPro" id="IPR005594">
    <property type="entry name" value="YadA_C"/>
</dbReference>
<evidence type="ECO:0000256" key="7">
    <source>
        <dbReference type="ARBA" id="ARBA00022729"/>
    </source>
</evidence>
<feature type="domain" description="Trimeric autotransporter adhesin YadA-like stalk" evidence="14">
    <location>
        <begin position="894"/>
        <end position="936"/>
    </location>
</feature>
<dbReference type="Gene3D" id="6.10.250.2040">
    <property type="match status" value="1"/>
</dbReference>
<feature type="domain" description="ESPR" evidence="15">
    <location>
        <begin position="1"/>
        <end position="47"/>
    </location>
</feature>
<dbReference type="Pfam" id="PF03895">
    <property type="entry name" value="YadA_anchor"/>
    <property type="match status" value="1"/>
</dbReference>
<feature type="domain" description="Trimeric autotransporter adhesin YadA-like head" evidence="13">
    <location>
        <begin position="135"/>
        <end position="156"/>
    </location>
</feature>
<feature type="domain" description="Trimeric autotransporter adhesin YadA-like head" evidence="13">
    <location>
        <begin position="75"/>
        <end position="101"/>
    </location>
</feature>